<accession>A0A6G6XGG9</accession>
<sequence length="83" mass="9145">MRKHNMALETLTAMNQRQQEQFTQATVLAIGVVMKKVGIDEISVGPEDFAKLLPGEKVTVEELVGGGFTYRLTQRPQPASQEG</sequence>
<organism evidence="1 2">
    <name type="scientific">Pseudomonas phage vB_Pae-SS2019XI</name>
    <dbReference type="NCBI Taxonomy" id="2660688"/>
    <lineage>
        <taxon>Viruses</taxon>
        <taxon>Duplodnaviria</taxon>
        <taxon>Heunggongvirae</taxon>
        <taxon>Uroviricota</taxon>
        <taxon>Caudoviricetes</taxon>
        <taxon>Casjensviridae</taxon>
        <taxon>Maxdohrnvirus</taxon>
        <taxon>Maxdohrnvirus SS2019XI</taxon>
    </lineage>
</organism>
<dbReference type="EMBL" id="MN536026">
    <property type="protein sequence ID" value="QIG56927.1"/>
    <property type="molecule type" value="Genomic_DNA"/>
</dbReference>
<name>A0A6G6XGG9_9CAUD</name>
<reference evidence="1 2" key="1">
    <citation type="submission" date="2019-10" db="EMBL/GenBank/DDBJ databases">
        <title>Genome of the temperate Pseudomonas aerugionosa phage vB_Pae-SS2019XI.</title>
        <authorList>
            <person name="Hammerl J.A."/>
            <person name="Jaeckel C."/>
            <person name="Schnehle S."/>
            <person name="Schmoger S."/>
        </authorList>
    </citation>
    <scope>NUCLEOTIDE SEQUENCE [LARGE SCALE GENOMIC DNA]</scope>
</reference>
<dbReference type="Proteomes" id="UP000502584">
    <property type="component" value="Segment"/>
</dbReference>
<protein>
    <submittedName>
        <fullName evidence="1">Uncharacterized protein</fullName>
    </submittedName>
</protein>
<proteinExistence type="predicted"/>
<evidence type="ECO:0000313" key="1">
    <source>
        <dbReference type="EMBL" id="QIG56927.1"/>
    </source>
</evidence>
<keyword evidence="2" id="KW-1185">Reference proteome</keyword>
<evidence type="ECO:0000313" key="2">
    <source>
        <dbReference type="Proteomes" id="UP000502584"/>
    </source>
</evidence>
<gene>
    <name evidence="1" type="ORF">vBPaeSS2019XI_049</name>
</gene>